<gene>
    <name evidence="6" type="ORF">M0R45_026110</name>
</gene>
<dbReference type="Gene3D" id="3.40.50.10140">
    <property type="entry name" value="Toll/interleukin-1 receptor homology (TIR) domain"/>
    <property type="match status" value="1"/>
</dbReference>
<dbReference type="PROSITE" id="PS50104">
    <property type="entry name" value="TIR"/>
    <property type="match status" value="1"/>
</dbReference>
<name>A0AAW1WY01_RUBAR</name>
<proteinExistence type="predicted"/>
<dbReference type="EC" id="3.2.2.6" evidence="1"/>
<keyword evidence="3" id="KW-0520">NAD</keyword>
<reference evidence="6 7" key="1">
    <citation type="journal article" date="2023" name="G3 (Bethesda)">
        <title>A chromosome-length genome assembly and annotation of blackberry (Rubus argutus, cv. 'Hillquist').</title>
        <authorList>
            <person name="Bruna T."/>
            <person name="Aryal R."/>
            <person name="Dudchenko O."/>
            <person name="Sargent D.J."/>
            <person name="Mead D."/>
            <person name="Buti M."/>
            <person name="Cavallini A."/>
            <person name="Hytonen T."/>
            <person name="Andres J."/>
            <person name="Pham M."/>
            <person name="Weisz D."/>
            <person name="Mascagni F."/>
            <person name="Usai G."/>
            <person name="Natali L."/>
            <person name="Bassil N."/>
            <person name="Fernandez G.E."/>
            <person name="Lomsadze A."/>
            <person name="Armour M."/>
            <person name="Olukolu B."/>
            <person name="Poorten T."/>
            <person name="Britton C."/>
            <person name="Davik J."/>
            <person name="Ashrafi H."/>
            <person name="Aiden E.L."/>
            <person name="Borodovsky M."/>
            <person name="Worthington M."/>
        </authorList>
    </citation>
    <scope>NUCLEOTIDE SEQUENCE [LARGE SCALE GENOMIC DNA]</scope>
    <source>
        <strain evidence="6">PI 553951</strain>
    </source>
</reference>
<organism evidence="6 7">
    <name type="scientific">Rubus argutus</name>
    <name type="common">Southern blackberry</name>
    <dbReference type="NCBI Taxonomy" id="59490"/>
    <lineage>
        <taxon>Eukaryota</taxon>
        <taxon>Viridiplantae</taxon>
        <taxon>Streptophyta</taxon>
        <taxon>Embryophyta</taxon>
        <taxon>Tracheophyta</taxon>
        <taxon>Spermatophyta</taxon>
        <taxon>Magnoliopsida</taxon>
        <taxon>eudicotyledons</taxon>
        <taxon>Gunneridae</taxon>
        <taxon>Pentapetalae</taxon>
        <taxon>rosids</taxon>
        <taxon>fabids</taxon>
        <taxon>Rosales</taxon>
        <taxon>Rosaceae</taxon>
        <taxon>Rosoideae</taxon>
        <taxon>Rosoideae incertae sedis</taxon>
        <taxon>Rubus</taxon>
    </lineage>
</organism>
<evidence type="ECO:0000313" key="7">
    <source>
        <dbReference type="Proteomes" id="UP001457282"/>
    </source>
</evidence>
<evidence type="ECO:0000313" key="6">
    <source>
        <dbReference type="EMBL" id="KAK9928999.1"/>
    </source>
</evidence>
<dbReference type="GO" id="GO:0061809">
    <property type="term" value="F:NAD+ nucleosidase activity, cyclic ADP-ribose generating"/>
    <property type="evidence" value="ECO:0007669"/>
    <property type="project" value="UniProtKB-EC"/>
</dbReference>
<comment type="caution">
    <text evidence="6">The sequence shown here is derived from an EMBL/GenBank/DDBJ whole genome shotgun (WGS) entry which is preliminary data.</text>
</comment>
<evidence type="ECO:0000256" key="2">
    <source>
        <dbReference type="ARBA" id="ARBA00022801"/>
    </source>
</evidence>
<dbReference type="InterPro" id="IPR000157">
    <property type="entry name" value="TIR_dom"/>
</dbReference>
<keyword evidence="2" id="KW-0378">Hydrolase</keyword>
<protein>
    <recommendedName>
        <fullName evidence="1">ADP-ribosyl cyclase/cyclic ADP-ribose hydrolase</fullName>
        <ecNumber evidence="1">3.2.2.6</ecNumber>
    </recommendedName>
</protein>
<evidence type="ECO:0000256" key="1">
    <source>
        <dbReference type="ARBA" id="ARBA00011982"/>
    </source>
</evidence>
<evidence type="ECO:0000256" key="3">
    <source>
        <dbReference type="ARBA" id="ARBA00023027"/>
    </source>
</evidence>
<dbReference type="Proteomes" id="UP001457282">
    <property type="component" value="Unassembled WGS sequence"/>
</dbReference>
<evidence type="ECO:0000256" key="4">
    <source>
        <dbReference type="ARBA" id="ARBA00047304"/>
    </source>
</evidence>
<evidence type="ECO:0000259" key="5">
    <source>
        <dbReference type="PROSITE" id="PS50104"/>
    </source>
</evidence>
<dbReference type="GO" id="GO:0007165">
    <property type="term" value="P:signal transduction"/>
    <property type="evidence" value="ECO:0007669"/>
    <property type="project" value="InterPro"/>
</dbReference>
<dbReference type="SMART" id="SM00255">
    <property type="entry name" value="TIR"/>
    <property type="match status" value="1"/>
</dbReference>
<accession>A0AAW1WY01</accession>
<dbReference type="PANTHER" id="PTHR32009:SF39">
    <property type="entry name" value="TIR DOMAIN-CONTAINING PROTEIN"/>
    <property type="match status" value="1"/>
</dbReference>
<dbReference type="AlphaFoldDB" id="A0AAW1WY01"/>
<keyword evidence="7" id="KW-1185">Reference proteome</keyword>
<dbReference type="SUPFAM" id="SSF52200">
    <property type="entry name" value="Toll/Interleukin receptor TIR domain"/>
    <property type="match status" value="1"/>
</dbReference>
<dbReference type="Pfam" id="PF01582">
    <property type="entry name" value="TIR"/>
    <property type="match status" value="1"/>
</dbReference>
<comment type="catalytic activity">
    <reaction evidence="4">
        <text>NAD(+) + H2O = ADP-D-ribose + nicotinamide + H(+)</text>
        <dbReference type="Rhea" id="RHEA:16301"/>
        <dbReference type="ChEBI" id="CHEBI:15377"/>
        <dbReference type="ChEBI" id="CHEBI:15378"/>
        <dbReference type="ChEBI" id="CHEBI:17154"/>
        <dbReference type="ChEBI" id="CHEBI:57540"/>
        <dbReference type="ChEBI" id="CHEBI:57967"/>
        <dbReference type="EC" id="3.2.2.6"/>
    </reaction>
    <physiologicalReaction direction="left-to-right" evidence="4">
        <dbReference type="Rhea" id="RHEA:16302"/>
    </physiologicalReaction>
</comment>
<sequence length="174" mass="19943">MASASLLPSSSSARRWKHDVFLSFRGPDTLKGITSELNRLLTKRGIETFMDDRDIEVGNAISRTIGEAIEESRFAIIILSPNYASSTWCLQELAKICQCMEYNNRILPLFFNVEPTHVRYQGRSFKEAFTNYENSGLYRSEKLQEWKDALKKWPISQGGNPRTTKLIENSSKQL</sequence>
<feature type="domain" description="TIR" evidence="5">
    <location>
        <begin position="16"/>
        <end position="171"/>
    </location>
</feature>
<dbReference type="EMBL" id="JBEDUW010000005">
    <property type="protein sequence ID" value="KAK9928999.1"/>
    <property type="molecule type" value="Genomic_DNA"/>
</dbReference>
<dbReference type="InterPro" id="IPR035897">
    <property type="entry name" value="Toll_tir_struct_dom_sf"/>
</dbReference>
<dbReference type="PANTHER" id="PTHR32009">
    <property type="entry name" value="TMV RESISTANCE PROTEIN N-LIKE"/>
    <property type="match status" value="1"/>
</dbReference>